<organism evidence="2 3">
    <name type="scientific">Hucho hucho</name>
    <name type="common">huchen</name>
    <dbReference type="NCBI Taxonomy" id="62062"/>
    <lineage>
        <taxon>Eukaryota</taxon>
        <taxon>Metazoa</taxon>
        <taxon>Chordata</taxon>
        <taxon>Craniata</taxon>
        <taxon>Vertebrata</taxon>
        <taxon>Euteleostomi</taxon>
        <taxon>Actinopterygii</taxon>
        <taxon>Neopterygii</taxon>
        <taxon>Teleostei</taxon>
        <taxon>Protacanthopterygii</taxon>
        <taxon>Salmoniformes</taxon>
        <taxon>Salmonidae</taxon>
        <taxon>Salmoninae</taxon>
        <taxon>Hucho</taxon>
    </lineage>
</organism>
<dbReference type="STRING" id="62062.ENSHHUP00000089973"/>
<protein>
    <submittedName>
        <fullName evidence="2">Uncharacterized protein</fullName>
    </submittedName>
</protein>
<sequence length="114" mass="13450">MSVKTLASWSAHARSTHPDLKTEPHPESCSRTGCMEQHYAVQEGRADHQDWRKCQRQVQTFKNIMMTFQKAWKKQLMRQLDVTERYRRTFSKTFPYNTGSASLAWVTGNRWITL</sequence>
<dbReference type="InterPro" id="IPR039870">
    <property type="entry name" value="Coa4-like"/>
</dbReference>
<accession>A0A4W5RUV3</accession>
<dbReference type="GeneTree" id="ENSGT01030000235616"/>
<proteinExistence type="predicted"/>
<dbReference type="AlphaFoldDB" id="A0A4W5RUV3"/>
<reference evidence="2" key="2">
    <citation type="submission" date="2025-08" db="UniProtKB">
        <authorList>
            <consortium name="Ensembl"/>
        </authorList>
    </citation>
    <scope>IDENTIFICATION</scope>
</reference>
<dbReference type="Proteomes" id="UP000314982">
    <property type="component" value="Unassembled WGS sequence"/>
</dbReference>
<evidence type="ECO:0000313" key="3">
    <source>
        <dbReference type="Proteomes" id="UP000314982"/>
    </source>
</evidence>
<evidence type="ECO:0000256" key="1">
    <source>
        <dbReference type="SAM" id="MobiDB-lite"/>
    </source>
</evidence>
<dbReference type="PANTHER" id="PTHR13639">
    <property type="entry name" value="CYTOCHROME C OXIDASE ASSEMBLY FACTOR 4 HOMOLOG, MITOCHONDRIAL"/>
    <property type="match status" value="1"/>
</dbReference>
<dbReference type="PANTHER" id="PTHR13639:SF2">
    <property type="entry name" value="CYTOCHROME C OXIDASE ASSEMBLY FACTOR 4 HOMOLOG, MITOCHONDRIAL"/>
    <property type="match status" value="1"/>
</dbReference>
<feature type="region of interest" description="Disordered" evidence="1">
    <location>
        <begin position="1"/>
        <end position="31"/>
    </location>
</feature>
<keyword evidence="3" id="KW-1185">Reference proteome</keyword>
<feature type="compositionally biased region" description="Basic and acidic residues" evidence="1">
    <location>
        <begin position="16"/>
        <end position="28"/>
    </location>
</feature>
<reference evidence="3" key="1">
    <citation type="submission" date="2018-06" db="EMBL/GenBank/DDBJ databases">
        <title>Genome assembly of Danube salmon.</title>
        <authorList>
            <person name="Macqueen D.J."/>
            <person name="Gundappa M.K."/>
        </authorList>
    </citation>
    <scope>NUCLEOTIDE SEQUENCE [LARGE SCALE GENOMIC DNA]</scope>
</reference>
<dbReference type="Ensembl" id="ENSHHUT00000092764.1">
    <property type="protein sequence ID" value="ENSHHUP00000089973.1"/>
    <property type="gene ID" value="ENSHHUG00000051951.1"/>
</dbReference>
<dbReference type="GO" id="GO:0005758">
    <property type="term" value="C:mitochondrial intermembrane space"/>
    <property type="evidence" value="ECO:0007669"/>
    <property type="project" value="InterPro"/>
</dbReference>
<name>A0A4W5RUV3_9TELE</name>
<dbReference type="GO" id="GO:0033617">
    <property type="term" value="P:mitochondrial respiratory chain complex IV assembly"/>
    <property type="evidence" value="ECO:0007669"/>
    <property type="project" value="InterPro"/>
</dbReference>
<reference evidence="2" key="3">
    <citation type="submission" date="2025-09" db="UniProtKB">
        <authorList>
            <consortium name="Ensembl"/>
        </authorList>
    </citation>
    <scope>IDENTIFICATION</scope>
</reference>
<evidence type="ECO:0000313" key="2">
    <source>
        <dbReference type="Ensembl" id="ENSHHUP00000089973.1"/>
    </source>
</evidence>